<name>A0A1I1X9X6_9ACTN</name>
<dbReference type="GO" id="GO:0005975">
    <property type="term" value="P:carbohydrate metabolic process"/>
    <property type="evidence" value="ECO:0007669"/>
    <property type="project" value="UniProtKB-ARBA"/>
</dbReference>
<dbReference type="EMBL" id="FONG01000001">
    <property type="protein sequence ID" value="SFE04195.1"/>
    <property type="molecule type" value="Genomic_DNA"/>
</dbReference>
<dbReference type="SUPFAM" id="SSF49313">
    <property type="entry name" value="Cadherin-like"/>
    <property type="match status" value="1"/>
</dbReference>
<protein>
    <submittedName>
        <fullName evidence="3">Putative Ig domain-containing protein</fullName>
    </submittedName>
</protein>
<sequence>MEGSSLKSSHPGRTRRAVRRTAVAVLSAAALVTGGLLATAAPSVAAPAASSSAASSHAAASTGASTASTGASSTAHTQRLCAAPAKKGQMACMALTRTDVMHHLGITPNATPSGYGPTDLQSAYALPSSAGAGATVAIVDAQDDPNAAADLNTYRSQYGLPACTTANGCFKKINQNGSTTSLPSPDSGWAGEISLDLDMVSAVCPQCHILLVEATSASMDDLGTAVNQAVAQGAKYVSNSYGGSEDSSDTTADSQYFNHPGVAITVSSGDEGYGAEYPAASKYVTAVGGTALKRASGTTRGWSETVWNTSSTEGTGSGCSAYDAKPTWQTDTGCSKRTIADVSAVADPATGLAVYDSYQASGWQVYGGTSASSPIIASVYALAGTPAANTTPASYPYSHTGSLNDVTSGSNGSCGGSYLCTAKSGYDGPTGLGTPNGTAAFTNGGSTGGNTVTVTNPGSQSTVVNTAASLQIHATDSASGQTLTYSATGLPAGLSINASSGLISGTPTATGTSNVTVTVKDGTNASGTASFSWAVTTSGGGGTCTSAQLLTNPGFESGATGWTQSSGVIDNSTSAPAHSGSYKAWLDGYGTTHTDTLSQSVTIPSTCTSATFTFYLYVSSQETTTSTAYDKLTVAAGSTTLATYSNLNKGSGYVQRSVNLSSYKGQTVTLKFTGTEDSSLATSFLIDDTAVNVS</sequence>
<feature type="signal peptide" evidence="1">
    <location>
        <begin position="1"/>
        <end position="45"/>
    </location>
</feature>
<dbReference type="Gene3D" id="2.60.120.260">
    <property type="entry name" value="Galactose-binding domain-like"/>
    <property type="match status" value="1"/>
</dbReference>
<dbReference type="InterPro" id="IPR013783">
    <property type="entry name" value="Ig-like_fold"/>
</dbReference>
<dbReference type="PANTHER" id="PTHR14218:SF15">
    <property type="entry name" value="TRIPEPTIDYL-PEPTIDASE 1"/>
    <property type="match status" value="1"/>
</dbReference>
<keyword evidence="1" id="KW-0732">Signal</keyword>
<dbReference type="GO" id="GO:0004252">
    <property type="term" value="F:serine-type endopeptidase activity"/>
    <property type="evidence" value="ECO:0007669"/>
    <property type="project" value="InterPro"/>
</dbReference>
<accession>A0A1I1X9X6</accession>
<dbReference type="SUPFAM" id="SSF52743">
    <property type="entry name" value="Subtilisin-like"/>
    <property type="match status" value="1"/>
</dbReference>
<dbReference type="GO" id="GO:0016020">
    <property type="term" value="C:membrane"/>
    <property type="evidence" value="ECO:0007669"/>
    <property type="project" value="InterPro"/>
</dbReference>
<evidence type="ECO:0000313" key="3">
    <source>
        <dbReference type="EMBL" id="SFE04195.1"/>
    </source>
</evidence>
<reference evidence="3 4" key="1">
    <citation type="submission" date="2016-10" db="EMBL/GenBank/DDBJ databases">
        <authorList>
            <person name="de Groot N.N."/>
        </authorList>
    </citation>
    <scope>NUCLEOTIDE SEQUENCE [LARGE SCALE GENOMIC DNA]</scope>
    <source>
        <strain evidence="3 4">CGMCC 4.3510</strain>
    </source>
</reference>
<keyword evidence="4" id="KW-1185">Reference proteome</keyword>
<dbReference type="GO" id="GO:0006508">
    <property type="term" value="P:proteolysis"/>
    <property type="evidence" value="ECO:0007669"/>
    <property type="project" value="InterPro"/>
</dbReference>
<dbReference type="STRING" id="380248.SAMN05216251_101265"/>
<proteinExistence type="predicted"/>
<evidence type="ECO:0000259" key="2">
    <source>
        <dbReference type="PROSITE" id="PS51695"/>
    </source>
</evidence>
<dbReference type="PROSITE" id="PS51695">
    <property type="entry name" value="SEDOLISIN"/>
    <property type="match status" value="1"/>
</dbReference>
<dbReference type="SMART" id="SM00736">
    <property type="entry name" value="CADG"/>
    <property type="match status" value="1"/>
</dbReference>
<evidence type="ECO:0000313" key="4">
    <source>
        <dbReference type="Proteomes" id="UP000199323"/>
    </source>
</evidence>
<feature type="chain" id="PRO_5011641078" evidence="1">
    <location>
        <begin position="46"/>
        <end position="694"/>
    </location>
</feature>
<dbReference type="AlphaFoldDB" id="A0A1I1X9X6"/>
<dbReference type="InterPro" id="IPR036852">
    <property type="entry name" value="Peptidase_S8/S53_dom_sf"/>
</dbReference>
<evidence type="ECO:0000256" key="1">
    <source>
        <dbReference type="SAM" id="SignalP"/>
    </source>
</evidence>
<dbReference type="Gene3D" id="2.60.40.10">
    <property type="entry name" value="Immunoglobulins"/>
    <property type="match status" value="1"/>
</dbReference>
<dbReference type="CDD" id="cd04056">
    <property type="entry name" value="Peptidases_S53"/>
    <property type="match status" value="1"/>
</dbReference>
<dbReference type="InterPro" id="IPR030400">
    <property type="entry name" value="Sedolisin_dom"/>
</dbReference>
<dbReference type="InterPro" id="IPR050819">
    <property type="entry name" value="Tripeptidyl-peptidase_I"/>
</dbReference>
<dbReference type="Pfam" id="PF05345">
    <property type="entry name" value="He_PIG"/>
    <property type="match status" value="1"/>
</dbReference>
<dbReference type="InterPro" id="IPR006644">
    <property type="entry name" value="Cadg"/>
</dbReference>
<dbReference type="PANTHER" id="PTHR14218">
    <property type="entry name" value="PROTEASE S8 TRIPEPTIDYL PEPTIDASE I CLN2"/>
    <property type="match status" value="1"/>
</dbReference>
<gene>
    <name evidence="3" type="ORF">SAMN05216251_101265</name>
</gene>
<dbReference type="GO" id="GO:0005509">
    <property type="term" value="F:calcium ion binding"/>
    <property type="evidence" value="ECO:0007669"/>
    <property type="project" value="InterPro"/>
</dbReference>
<dbReference type="OrthoDB" id="151889at2"/>
<organism evidence="3 4">
    <name type="scientific">Actinacidiphila alni</name>
    <dbReference type="NCBI Taxonomy" id="380248"/>
    <lineage>
        <taxon>Bacteria</taxon>
        <taxon>Bacillati</taxon>
        <taxon>Actinomycetota</taxon>
        <taxon>Actinomycetes</taxon>
        <taxon>Kitasatosporales</taxon>
        <taxon>Streptomycetaceae</taxon>
        <taxon>Actinacidiphila</taxon>
    </lineage>
</organism>
<feature type="domain" description="Peptidase S53" evidence="2">
    <location>
        <begin position="114"/>
        <end position="447"/>
    </location>
</feature>
<dbReference type="Gene3D" id="3.40.50.200">
    <property type="entry name" value="Peptidase S8/S53 domain"/>
    <property type="match status" value="1"/>
</dbReference>
<dbReference type="Proteomes" id="UP000199323">
    <property type="component" value="Unassembled WGS sequence"/>
</dbReference>
<dbReference type="GO" id="GO:0008240">
    <property type="term" value="F:tripeptidyl-peptidase activity"/>
    <property type="evidence" value="ECO:0007669"/>
    <property type="project" value="TreeGrafter"/>
</dbReference>
<dbReference type="InterPro" id="IPR015919">
    <property type="entry name" value="Cadherin-like_sf"/>
</dbReference>